<evidence type="ECO:0000313" key="2">
    <source>
        <dbReference type="Proteomes" id="UP000321734"/>
    </source>
</evidence>
<keyword evidence="2" id="KW-1185">Reference proteome</keyword>
<accession>A0A5C7AMA0</accession>
<dbReference type="InterPro" id="IPR049793">
    <property type="entry name" value="MbpA-like"/>
</dbReference>
<dbReference type="EMBL" id="VORX01000003">
    <property type="protein sequence ID" value="TXE08693.1"/>
    <property type="molecule type" value="Genomic_DNA"/>
</dbReference>
<dbReference type="InterPro" id="IPR053842">
    <property type="entry name" value="NikA-like"/>
</dbReference>
<name>A0A5C7AMA0_9FLAO</name>
<protein>
    <recommendedName>
        <fullName evidence="3">Mobilization protein</fullName>
    </recommendedName>
</protein>
<evidence type="ECO:0008006" key="3">
    <source>
        <dbReference type="Google" id="ProtNLM"/>
    </source>
</evidence>
<evidence type="ECO:0000313" key="1">
    <source>
        <dbReference type="EMBL" id="TXE08693.1"/>
    </source>
</evidence>
<organism evidence="1 2">
    <name type="scientific">Gelidibacter salicanalis</name>
    <dbReference type="NCBI Taxonomy" id="291193"/>
    <lineage>
        <taxon>Bacteria</taxon>
        <taxon>Pseudomonadati</taxon>
        <taxon>Bacteroidota</taxon>
        <taxon>Flavobacteriia</taxon>
        <taxon>Flavobacteriales</taxon>
        <taxon>Flavobacteriaceae</taxon>
        <taxon>Gelidibacter</taxon>
    </lineage>
</organism>
<comment type="caution">
    <text evidence="1">The sequence shown here is derived from an EMBL/GenBank/DDBJ whole genome shotgun (WGS) entry which is preliminary data.</text>
</comment>
<sequence length="101" mass="12041">MFRGKSDLIKFRCSLYEKKLLNIKAASAGLTLSEYIRRAVLEREITERLSEEHIELYKMMLQYHNNFKAIGNMYRKRDPNLTTSVYALANEIKLHLKKFQR</sequence>
<dbReference type="Proteomes" id="UP000321734">
    <property type="component" value="Unassembled WGS sequence"/>
</dbReference>
<dbReference type="NCBIfam" id="NF041418">
    <property type="entry name" value="MbpA"/>
    <property type="match status" value="1"/>
</dbReference>
<dbReference type="AlphaFoldDB" id="A0A5C7AMA0"/>
<reference evidence="1 2" key="1">
    <citation type="submission" date="2019-08" db="EMBL/GenBank/DDBJ databases">
        <title>Genome sequence of Gelidibacter salicanalis IC162T.</title>
        <authorList>
            <person name="Bowman J.P."/>
        </authorList>
    </citation>
    <scope>NUCLEOTIDE SEQUENCE [LARGE SCALE GENOMIC DNA]</scope>
    <source>
        <strain evidence="1 2">IC162</strain>
    </source>
</reference>
<proteinExistence type="predicted"/>
<dbReference type="Pfam" id="PF21983">
    <property type="entry name" value="NikA-like"/>
    <property type="match status" value="1"/>
</dbReference>
<gene>
    <name evidence="1" type="ORF">ES711_07810</name>
</gene>
<dbReference type="OrthoDB" id="3034992at2"/>